<reference evidence="2" key="1">
    <citation type="journal article" date="2020" name="bioRxiv">
        <title>Chromosome-level reference genome of the European wasp spider Argiope bruennichi: a resource for studies on range expansion and evolutionary adaptation.</title>
        <authorList>
            <person name="Sheffer M.M."/>
            <person name="Hoppe A."/>
            <person name="Krehenwinkel H."/>
            <person name="Uhl G."/>
            <person name="Kuss A.W."/>
            <person name="Jensen L."/>
            <person name="Jensen C."/>
            <person name="Gillespie R.G."/>
            <person name="Hoff K.J."/>
            <person name="Prost S."/>
        </authorList>
    </citation>
    <scope>NUCLEOTIDE SEQUENCE</scope>
</reference>
<name>A0A8T0EZM3_ARGBR</name>
<dbReference type="EMBL" id="JABXBU010000035">
    <property type="protein sequence ID" value="KAF8784247.1"/>
    <property type="molecule type" value="Genomic_DNA"/>
</dbReference>
<feature type="non-terminal residue" evidence="2">
    <location>
        <position position="70"/>
    </location>
</feature>
<proteinExistence type="predicted"/>
<organism evidence="2 3">
    <name type="scientific">Argiope bruennichi</name>
    <name type="common">Wasp spider</name>
    <name type="synonym">Aranea bruennichi</name>
    <dbReference type="NCBI Taxonomy" id="94029"/>
    <lineage>
        <taxon>Eukaryota</taxon>
        <taxon>Metazoa</taxon>
        <taxon>Ecdysozoa</taxon>
        <taxon>Arthropoda</taxon>
        <taxon>Chelicerata</taxon>
        <taxon>Arachnida</taxon>
        <taxon>Araneae</taxon>
        <taxon>Araneomorphae</taxon>
        <taxon>Entelegynae</taxon>
        <taxon>Araneoidea</taxon>
        <taxon>Araneidae</taxon>
        <taxon>Argiope</taxon>
    </lineage>
</organism>
<comment type="caution">
    <text evidence="2">The sequence shown here is derived from an EMBL/GenBank/DDBJ whole genome shotgun (WGS) entry which is preliminary data.</text>
</comment>
<evidence type="ECO:0000313" key="2">
    <source>
        <dbReference type="EMBL" id="KAF8784247.1"/>
    </source>
</evidence>
<reference evidence="2" key="2">
    <citation type="submission" date="2020-06" db="EMBL/GenBank/DDBJ databases">
        <authorList>
            <person name="Sheffer M."/>
        </authorList>
    </citation>
    <scope>NUCLEOTIDE SEQUENCE</scope>
</reference>
<dbReference type="AlphaFoldDB" id="A0A8T0EZM3"/>
<dbReference type="Proteomes" id="UP000807504">
    <property type="component" value="Unassembled WGS sequence"/>
</dbReference>
<gene>
    <name evidence="2" type="ORF">HNY73_011524</name>
</gene>
<evidence type="ECO:0000256" key="1">
    <source>
        <dbReference type="SAM" id="MobiDB-lite"/>
    </source>
</evidence>
<feature type="compositionally biased region" description="Polar residues" evidence="1">
    <location>
        <begin position="9"/>
        <end position="35"/>
    </location>
</feature>
<feature type="region of interest" description="Disordered" evidence="1">
    <location>
        <begin position="1"/>
        <end position="70"/>
    </location>
</feature>
<keyword evidence="3" id="KW-1185">Reference proteome</keyword>
<feature type="compositionally biased region" description="Basic and acidic residues" evidence="1">
    <location>
        <begin position="47"/>
        <end position="70"/>
    </location>
</feature>
<evidence type="ECO:0000313" key="3">
    <source>
        <dbReference type="Proteomes" id="UP000807504"/>
    </source>
</evidence>
<protein>
    <submittedName>
        <fullName evidence="2">Uncharacterized protein</fullName>
    </submittedName>
</protein>
<accession>A0A8T0EZM3</accession>
<sequence length="70" mass="8307">MSRHEEQFAQCQRLTDPSPTNSNTYKRADSFTDSQLKMLKRAPQGKETQEIIHQKIDDFQANRQERDRLI</sequence>